<dbReference type="GO" id="GO:0005737">
    <property type="term" value="C:cytoplasm"/>
    <property type="evidence" value="ECO:0007669"/>
    <property type="project" value="TreeGrafter"/>
</dbReference>
<dbReference type="GO" id="GO:0000724">
    <property type="term" value="P:double-strand break repair via homologous recombination"/>
    <property type="evidence" value="ECO:0007669"/>
    <property type="project" value="TreeGrafter"/>
</dbReference>
<proteinExistence type="predicted"/>
<keyword evidence="2" id="KW-1185">Reference proteome</keyword>
<dbReference type="GO" id="GO:0005654">
    <property type="term" value="C:nucleoplasm"/>
    <property type="evidence" value="ECO:0007669"/>
    <property type="project" value="TreeGrafter"/>
</dbReference>
<accession>A0AAW0XC74</accession>
<dbReference type="Pfam" id="PF22945">
    <property type="entry name" value="LEM-3_GIY-YIG"/>
    <property type="match status" value="1"/>
</dbReference>
<evidence type="ECO:0000313" key="1">
    <source>
        <dbReference type="EMBL" id="KAK8737904.1"/>
    </source>
</evidence>
<comment type="caution">
    <text evidence="1">The sequence shown here is derived from an EMBL/GenBank/DDBJ whole genome shotgun (WGS) entry which is preliminary data.</text>
</comment>
<gene>
    <name evidence="1" type="ORF">OTU49_004294</name>
</gene>
<dbReference type="GO" id="GO:0004520">
    <property type="term" value="F:DNA endonuclease activity"/>
    <property type="evidence" value="ECO:0007669"/>
    <property type="project" value="TreeGrafter"/>
</dbReference>
<sequence>NSEKIKRIHNIWSDGVGVVSLHVFQNTIPVEAWTREAAMISAIGLENLCNSIQGTFYGLPSTWSWAERRQLGTHLLYRTLNIFMNEGERQLRPSDIAPPDWMK</sequence>
<reference evidence="1 2" key="1">
    <citation type="journal article" date="2024" name="BMC Genomics">
        <title>Genome assembly of redclaw crayfish (Cherax quadricarinatus) provides insights into its immune adaptation and hypoxia tolerance.</title>
        <authorList>
            <person name="Liu Z."/>
            <person name="Zheng J."/>
            <person name="Li H."/>
            <person name="Fang K."/>
            <person name="Wang S."/>
            <person name="He J."/>
            <person name="Zhou D."/>
            <person name="Weng S."/>
            <person name="Chi M."/>
            <person name="Gu Z."/>
            <person name="He J."/>
            <person name="Li F."/>
            <person name="Wang M."/>
        </authorList>
    </citation>
    <scope>NUCLEOTIDE SEQUENCE [LARGE SCALE GENOMIC DNA]</scope>
    <source>
        <strain evidence="1">ZL_2023a</strain>
    </source>
</reference>
<dbReference type="Proteomes" id="UP001445076">
    <property type="component" value="Unassembled WGS sequence"/>
</dbReference>
<dbReference type="PANTHER" id="PTHR46427:SF1">
    <property type="entry name" value="ANKYRIN REPEAT AND LEM DOMAIN-CONTAINING PROTEIN 1"/>
    <property type="match status" value="1"/>
</dbReference>
<evidence type="ECO:0000313" key="2">
    <source>
        <dbReference type="Proteomes" id="UP001445076"/>
    </source>
</evidence>
<dbReference type="PANTHER" id="PTHR46427">
    <property type="entry name" value="ANKYRIN REPEAT AND LEM DOMAIN-CONTAINING PROTEIN 1"/>
    <property type="match status" value="1"/>
</dbReference>
<dbReference type="InterPro" id="IPR034998">
    <property type="entry name" value="ANKLE1"/>
</dbReference>
<dbReference type="GO" id="GO:0000712">
    <property type="term" value="P:resolution of meiotic recombination intermediates"/>
    <property type="evidence" value="ECO:0007669"/>
    <property type="project" value="TreeGrafter"/>
</dbReference>
<name>A0AAW0XC74_CHEQU</name>
<dbReference type="EMBL" id="JARKIK010000041">
    <property type="protein sequence ID" value="KAK8737904.1"/>
    <property type="molecule type" value="Genomic_DNA"/>
</dbReference>
<protein>
    <submittedName>
        <fullName evidence="1">Uncharacterized protein</fullName>
    </submittedName>
</protein>
<feature type="non-terminal residue" evidence="1">
    <location>
        <position position="1"/>
    </location>
</feature>
<dbReference type="AlphaFoldDB" id="A0AAW0XC74"/>
<organism evidence="1 2">
    <name type="scientific">Cherax quadricarinatus</name>
    <name type="common">Australian red claw crayfish</name>
    <dbReference type="NCBI Taxonomy" id="27406"/>
    <lineage>
        <taxon>Eukaryota</taxon>
        <taxon>Metazoa</taxon>
        <taxon>Ecdysozoa</taxon>
        <taxon>Arthropoda</taxon>
        <taxon>Crustacea</taxon>
        <taxon>Multicrustacea</taxon>
        <taxon>Malacostraca</taxon>
        <taxon>Eumalacostraca</taxon>
        <taxon>Eucarida</taxon>
        <taxon>Decapoda</taxon>
        <taxon>Pleocyemata</taxon>
        <taxon>Astacidea</taxon>
        <taxon>Parastacoidea</taxon>
        <taxon>Parastacidae</taxon>
        <taxon>Cherax</taxon>
    </lineage>
</organism>